<evidence type="ECO:0000313" key="1">
    <source>
        <dbReference type="EMBL" id="EFE21415.1"/>
    </source>
</evidence>
<reference evidence="1 2" key="1">
    <citation type="submission" date="2010-02" db="EMBL/GenBank/DDBJ databases">
        <authorList>
            <person name="Weinstock G."/>
            <person name="Sodergren E."/>
            <person name="Clifton S."/>
            <person name="Fulton L."/>
            <person name="Fulton B."/>
            <person name="Courtney L."/>
            <person name="Fronick C."/>
            <person name="Harrison M."/>
            <person name="Strong C."/>
            <person name="Farmer C."/>
            <person name="Delahaunty K."/>
            <person name="Markovic C."/>
            <person name="Hall O."/>
            <person name="Minx P."/>
            <person name="Tomlinson C."/>
            <person name="Mitreva M."/>
            <person name="Nelson J."/>
            <person name="Hou S."/>
            <person name="Wollam A."/>
            <person name="Pepin K.H."/>
            <person name="Johnson M."/>
            <person name="Bhonagiri V."/>
            <person name="Zhang X."/>
            <person name="Suruliraj S."/>
            <person name="Warren W."/>
            <person name="Chinwalla A."/>
            <person name="Mardis E.R."/>
            <person name="Wilson R.K."/>
        </authorList>
    </citation>
    <scope>NUCLEOTIDE SEQUENCE [LARGE SCALE GENOMIC DNA]</scope>
    <source>
        <strain evidence="1 2">ATCC 23685</strain>
    </source>
</reference>
<dbReference type="AlphaFoldDB" id="D4FA00"/>
<comment type="caution">
    <text evidence="1">The sequence shown here is derived from an EMBL/GenBank/DDBJ whole genome shotgun (WGS) entry which is preliminary data.</text>
</comment>
<sequence>MGCVYYAFRPQSQAFIFAFSAWLGDVVVVVPGQWWRIIGTSHEVTSLNFKKSAVRFIFQQI</sequence>
<evidence type="ECO:0000313" key="2">
    <source>
        <dbReference type="Proteomes" id="UP000003692"/>
    </source>
</evidence>
<organism evidence="1 2">
    <name type="scientific">Edwardsiella tarda ATCC 23685</name>
    <dbReference type="NCBI Taxonomy" id="500638"/>
    <lineage>
        <taxon>Bacteria</taxon>
        <taxon>Pseudomonadati</taxon>
        <taxon>Pseudomonadota</taxon>
        <taxon>Gammaproteobacteria</taxon>
        <taxon>Enterobacterales</taxon>
        <taxon>Hafniaceae</taxon>
        <taxon>Edwardsiella</taxon>
    </lineage>
</organism>
<protein>
    <submittedName>
        <fullName evidence="1">Uncharacterized protein</fullName>
    </submittedName>
</protein>
<dbReference type="HOGENOM" id="CLU_3013333_0_0_6"/>
<gene>
    <name evidence="1" type="ORF">EDWATA_03615</name>
</gene>
<accession>D4FA00</accession>
<proteinExistence type="predicted"/>
<dbReference type="Proteomes" id="UP000003692">
    <property type="component" value="Unassembled WGS sequence"/>
</dbReference>
<dbReference type="EMBL" id="ADGK01000283">
    <property type="protein sequence ID" value="EFE21415.1"/>
    <property type="molecule type" value="Genomic_DNA"/>
</dbReference>
<name>D4FA00_EDWTA</name>